<dbReference type="Pfam" id="PF00072">
    <property type="entry name" value="Response_reg"/>
    <property type="match status" value="1"/>
</dbReference>
<dbReference type="PANTHER" id="PTHR48111:SF2">
    <property type="entry name" value="RESPONSE REGULATOR SAER"/>
    <property type="match status" value="1"/>
</dbReference>
<dbReference type="PROSITE" id="PS51755">
    <property type="entry name" value="OMPR_PHOB"/>
    <property type="match status" value="1"/>
</dbReference>
<protein>
    <recommendedName>
        <fullName evidence="1">Stage 0 sporulation protein A homolog</fullName>
    </recommendedName>
</protein>
<keyword evidence="4" id="KW-0805">Transcription regulation</keyword>
<evidence type="ECO:0000259" key="11">
    <source>
        <dbReference type="PROSITE" id="PS51755"/>
    </source>
</evidence>
<evidence type="ECO:0000256" key="6">
    <source>
        <dbReference type="ARBA" id="ARBA00023163"/>
    </source>
</evidence>
<dbReference type="GO" id="GO:0006355">
    <property type="term" value="P:regulation of DNA-templated transcription"/>
    <property type="evidence" value="ECO:0007669"/>
    <property type="project" value="InterPro"/>
</dbReference>
<dbReference type="EMBL" id="CP060096">
    <property type="protein sequence ID" value="QSZ27445.1"/>
    <property type="molecule type" value="Genomic_DNA"/>
</dbReference>
<keyword evidence="6" id="KW-0804">Transcription</keyword>
<dbReference type="KEGG" id="aaut:ACETAC_00465"/>
<dbReference type="InterPro" id="IPR001789">
    <property type="entry name" value="Sig_transdc_resp-reg_receiver"/>
</dbReference>
<keyword evidence="13" id="KW-1185">Reference proteome</keyword>
<dbReference type="CDD" id="cd00383">
    <property type="entry name" value="trans_reg_C"/>
    <property type="match status" value="1"/>
</dbReference>
<dbReference type="RefSeq" id="WP_284680140.1">
    <property type="nucleotide sequence ID" value="NZ_CP060096.1"/>
</dbReference>
<feature type="domain" description="OmpR/PhoB-type" evidence="11">
    <location>
        <begin position="130"/>
        <end position="229"/>
    </location>
</feature>
<dbReference type="CDD" id="cd17574">
    <property type="entry name" value="REC_OmpR"/>
    <property type="match status" value="1"/>
</dbReference>
<evidence type="ECO:0000256" key="3">
    <source>
        <dbReference type="ARBA" id="ARBA00023012"/>
    </source>
</evidence>
<dbReference type="InterPro" id="IPR039420">
    <property type="entry name" value="WalR-like"/>
</dbReference>
<dbReference type="Gene3D" id="6.10.250.690">
    <property type="match status" value="1"/>
</dbReference>
<dbReference type="Gene3D" id="3.40.50.2300">
    <property type="match status" value="1"/>
</dbReference>
<evidence type="ECO:0000256" key="8">
    <source>
        <dbReference type="PROSITE-ProRule" id="PRU00169"/>
    </source>
</evidence>
<dbReference type="PROSITE" id="PS50110">
    <property type="entry name" value="RESPONSE_REGULATORY"/>
    <property type="match status" value="1"/>
</dbReference>
<dbReference type="GO" id="GO:0005829">
    <property type="term" value="C:cytosol"/>
    <property type="evidence" value="ECO:0007669"/>
    <property type="project" value="TreeGrafter"/>
</dbReference>
<comment type="function">
    <text evidence="7">May play the central regulatory role in sporulation. It may be an element of the effector pathway responsible for the activation of sporulation genes in response to nutritional stress. Spo0A may act in concert with spo0H (a sigma factor) to control the expression of some genes that are critical to the sporulation process.</text>
</comment>
<dbReference type="SMART" id="SM00862">
    <property type="entry name" value="Trans_reg_C"/>
    <property type="match status" value="1"/>
</dbReference>
<evidence type="ECO:0000256" key="2">
    <source>
        <dbReference type="ARBA" id="ARBA00022553"/>
    </source>
</evidence>
<feature type="domain" description="Response regulatory" evidence="10">
    <location>
        <begin position="5"/>
        <end position="119"/>
    </location>
</feature>
<feature type="DNA-binding region" description="OmpR/PhoB-type" evidence="9">
    <location>
        <begin position="130"/>
        <end position="229"/>
    </location>
</feature>
<dbReference type="GO" id="GO:0000156">
    <property type="term" value="F:phosphorelay response regulator activity"/>
    <property type="evidence" value="ECO:0007669"/>
    <property type="project" value="TreeGrafter"/>
</dbReference>
<dbReference type="FunFam" id="3.40.50.2300:FF:000001">
    <property type="entry name" value="DNA-binding response regulator PhoB"/>
    <property type="match status" value="1"/>
</dbReference>
<evidence type="ECO:0000256" key="4">
    <source>
        <dbReference type="ARBA" id="ARBA00023015"/>
    </source>
</evidence>
<dbReference type="AlphaFoldDB" id="A0A975GAM8"/>
<gene>
    <name evidence="12" type="ORF">ACETAC_00465</name>
</gene>
<keyword evidence="3" id="KW-0902">Two-component regulatory system</keyword>
<accession>A0A975GAM8</accession>
<dbReference type="InterPro" id="IPR001867">
    <property type="entry name" value="OmpR/PhoB-type_DNA-bd"/>
</dbReference>
<dbReference type="PANTHER" id="PTHR48111">
    <property type="entry name" value="REGULATOR OF RPOS"/>
    <property type="match status" value="1"/>
</dbReference>
<evidence type="ECO:0000256" key="7">
    <source>
        <dbReference type="ARBA" id="ARBA00024867"/>
    </source>
</evidence>
<sequence length="234" mass="27301">MNQKKILVVDDEEDICNMLKQYLELYNYIVVTAKNGEEALKAICNKNRVDLIILDIMMPGLDGIRFCKIIREKINCPILFLSAKNLEEDKVAALSIGGDDYITKPFSFKELKARIESHLRRENRIRSSEAYMFSSGNIIIDIYAKQVFCMGKQLQLTKKEYEIIEFVMLNKNTIFSRNQIFEKIWGFDSDSNLDVVTEIIKNIRKKIKEIDKENSYITTVYGIGYKWEVKHEGK</sequence>
<dbReference type="SUPFAM" id="SSF52172">
    <property type="entry name" value="CheY-like"/>
    <property type="match status" value="1"/>
</dbReference>
<evidence type="ECO:0000313" key="12">
    <source>
        <dbReference type="EMBL" id="QSZ27445.1"/>
    </source>
</evidence>
<keyword evidence="2 8" id="KW-0597">Phosphoprotein</keyword>
<dbReference type="SMART" id="SM00448">
    <property type="entry name" value="REC"/>
    <property type="match status" value="1"/>
</dbReference>
<evidence type="ECO:0000256" key="5">
    <source>
        <dbReference type="ARBA" id="ARBA00023125"/>
    </source>
</evidence>
<organism evidence="12 13">
    <name type="scientific">Aceticella autotrophica</name>
    <dbReference type="NCBI Taxonomy" id="2755338"/>
    <lineage>
        <taxon>Bacteria</taxon>
        <taxon>Bacillati</taxon>
        <taxon>Bacillota</taxon>
        <taxon>Clostridia</taxon>
        <taxon>Thermoanaerobacterales</taxon>
        <taxon>Thermoanaerobacteraceae</taxon>
        <taxon>Aceticella</taxon>
    </lineage>
</organism>
<feature type="modified residue" description="4-aspartylphosphate" evidence="8">
    <location>
        <position position="55"/>
    </location>
</feature>
<evidence type="ECO:0000259" key="10">
    <source>
        <dbReference type="PROSITE" id="PS50110"/>
    </source>
</evidence>
<dbReference type="InterPro" id="IPR036388">
    <property type="entry name" value="WH-like_DNA-bd_sf"/>
</dbReference>
<dbReference type="Gene3D" id="1.10.10.10">
    <property type="entry name" value="Winged helix-like DNA-binding domain superfamily/Winged helix DNA-binding domain"/>
    <property type="match status" value="1"/>
</dbReference>
<evidence type="ECO:0000256" key="1">
    <source>
        <dbReference type="ARBA" id="ARBA00018672"/>
    </source>
</evidence>
<keyword evidence="5 9" id="KW-0238">DNA-binding</keyword>
<dbReference type="GO" id="GO:0032993">
    <property type="term" value="C:protein-DNA complex"/>
    <property type="evidence" value="ECO:0007669"/>
    <property type="project" value="TreeGrafter"/>
</dbReference>
<dbReference type="Proteomes" id="UP000671913">
    <property type="component" value="Chromosome"/>
</dbReference>
<reference evidence="12" key="1">
    <citation type="submission" date="2020-08" db="EMBL/GenBank/DDBJ databases">
        <title>Genomic insights into the carbon and energy metabolism of the first obligate autotrophic acetogenic bacterium Aceticella autotrophica gen. nov., sp. nov.</title>
        <authorList>
            <person name="Toshchakov S.V."/>
            <person name="Elcheninov A.G."/>
            <person name="Kublanov I.V."/>
            <person name="Frolov E.N."/>
            <person name="Lebedinsky A.V."/>
        </authorList>
    </citation>
    <scope>NUCLEOTIDE SEQUENCE</scope>
    <source>
        <strain evidence="12">3443-3Ac</strain>
    </source>
</reference>
<dbReference type="GO" id="GO:0000976">
    <property type="term" value="F:transcription cis-regulatory region binding"/>
    <property type="evidence" value="ECO:0007669"/>
    <property type="project" value="TreeGrafter"/>
</dbReference>
<dbReference type="Pfam" id="PF00486">
    <property type="entry name" value="Trans_reg_C"/>
    <property type="match status" value="1"/>
</dbReference>
<evidence type="ECO:0000256" key="9">
    <source>
        <dbReference type="PROSITE-ProRule" id="PRU01091"/>
    </source>
</evidence>
<evidence type="ECO:0000313" key="13">
    <source>
        <dbReference type="Proteomes" id="UP000671913"/>
    </source>
</evidence>
<dbReference type="InterPro" id="IPR011006">
    <property type="entry name" value="CheY-like_superfamily"/>
</dbReference>
<name>A0A975GAM8_9THEO</name>
<proteinExistence type="predicted"/>